<dbReference type="InterPro" id="IPR026444">
    <property type="entry name" value="Secre_tail"/>
</dbReference>
<dbReference type="RefSeq" id="WP_283381243.1">
    <property type="nucleotide sequence ID" value="NZ_JASHIE010000004.1"/>
</dbReference>
<dbReference type="PROSITE" id="PS50853">
    <property type="entry name" value="FN3"/>
    <property type="match status" value="1"/>
</dbReference>
<dbReference type="Proteomes" id="UP001225761">
    <property type="component" value="Unassembled WGS sequence"/>
</dbReference>
<dbReference type="Pfam" id="PF03629">
    <property type="entry name" value="SASA"/>
    <property type="match status" value="1"/>
</dbReference>
<dbReference type="CDD" id="cd00063">
    <property type="entry name" value="FN3"/>
    <property type="match status" value="1"/>
</dbReference>
<evidence type="ECO:0000313" key="4">
    <source>
        <dbReference type="Proteomes" id="UP001225761"/>
    </source>
</evidence>
<dbReference type="SMART" id="SM00060">
    <property type="entry name" value="FN3"/>
    <property type="match status" value="3"/>
</dbReference>
<comment type="caution">
    <text evidence="3">The sequence shown here is derived from an EMBL/GenBank/DDBJ whole genome shotgun (WGS) entry which is preliminary data.</text>
</comment>
<sequence>MSNFNKVFAITFFLLFAIGLTEKLQAQRVYSVIFNDLPQDSQLFPRNNNNIANIPIKGIIEVPGWTYLSVILTREGKNYGYSRGYINYTSSTLGNFSVPNVNIKAEPAEYEISIYAMNANGKDSLFMASRQHLVAGDIYVLNGQSNAYAFNIGNEPFFYDNKYIRTFGKHLGQVSDTLWVNPSPQVGALALSFQKYIFENTGIPTCIINGSVPGTGISQHFKDESYPTNLGTIYGSLLYRIQKSRAIDKIKGYIWIQGENDIFDNSTTYPDDFKKLFKSWQIDFPAIEHYIVAQSNVYPIPTINAASIRNFQRQTPLLSNKIEVLALNGYETLDGVHHTNKGYFQIAARLYKLFGAQYYGVTDDINNHSPNVKRAYFTSSKHDAVALEFPEGTEMVAVPDTVLKSPYTGNIVTLGIKDYIYFDNDESRTATITRIDYSGNKVIFNFNAPISYNKIAYLPGRYYTFDFTKYMGPSMRSKNDLHACSFYDLAIESENTAPLLSPSLTATALYFDKVNLTWNKVDKAVNYVLEVQDGGIYQVIATLDSSMTSWIHQGLLPSTLYTYRIKAINAIQTSSYNGTTVTTTALLDSPVISASQVAIGEVKVVWGAVKGANSYLLERSINGTTFSGIGTFNSTTFSYADTKVAYGLSYTYRLKAFGTGTESPLVTTSIKVVNELVTPVLKQNAIYTYGSGIASLEIGWKSVDGATSYQLERKQAGQTYQILNNLDNAKNSYNEQSLAANASYTYRIKAKGNFTESKYDSLTVLTPNVLTTPTLAVEENLTNKTLLISWNSVAGASTYQFTRNIEGQSTSMKTTLSTNKLVDSTFIQKANYTYKLQAFGANTESAIATKTFTTSLILGNEPLAVESLVYPNPCHDFVWIRLPYSTSGGVDFIDTQGRIVKSVEFKNQELLEVSLQNLPAGIYFTRVQTAKAIWNTKILVN</sequence>
<dbReference type="Gene3D" id="3.40.50.1110">
    <property type="entry name" value="SGNH hydrolase"/>
    <property type="match status" value="1"/>
</dbReference>
<gene>
    <name evidence="3" type="ORF">QM481_07205</name>
</gene>
<dbReference type="PANTHER" id="PTHR47135:SF1">
    <property type="entry name" value="FIBRONECTIN TYPE III DOMAIN-CONTAINING PROTEIN 7"/>
    <property type="match status" value="1"/>
</dbReference>
<dbReference type="PANTHER" id="PTHR47135">
    <property type="entry name" value="FIBRONECTIN TYPE III DOMAIN-CONTAINING PROTEIN 7"/>
    <property type="match status" value="1"/>
</dbReference>
<keyword evidence="4" id="KW-1185">Reference proteome</keyword>
<dbReference type="NCBIfam" id="TIGR04183">
    <property type="entry name" value="Por_Secre_tail"/>
    <property type="match status" value="1"/>
</dbReference>
<feature type="domain" description="Fibronectin type-III" evidence="2">
    <location>
        <begin position="498"/>
        <end position="587"/>
    </location>
</feature>
<dbReference type="InterPro" id="IPR005181">
    <property type="entry name" value="SASA"/>
</dbReference>
<evidence type="ECO:0000259" key="2">
    <source>
        <dbReference type="PROSITE" id="PS50853"/>
    </source>
</evidence>
<dbReference type="SUPFAM" id="SSF49265">
    <property type="entry name" value="Fibronectin type III"/>
    <property type="match status" value="2"/>
</dbReference>
<keyword evidence="1" id="KW-0378">Hydrolase</keyword>
<accession>A0ABT6YZL0</accession>
<evidence type="ECO:0000313" key="3">
    <source>
        <dbReference type="EMBL" id="MDI9874310.1"/>
    </source>
</evidence>
<dbReference type="Gene3D" id="2.60.40.10">
    <property type="entry name" value="Immunoglobulins"/>
    <property type="match status" value="4"/>
</dbReference>
<proteinExistence type="predicted"/>
<organism evidence="3 4">
    <name type="scientific">Flectobacillus rivi</name>
    <dbReference type="NCBI Taxonomy" id="2984209"/>
    <lineage>
        <taxon>Bacteria</taxon>
        <taxon>Pseudomonadati</taxon>
        <taxon>Bacteroidota</taxon>
        <taxon>Cytophagia</taxon>
        <taxon>Cytophagales</taxon>
        <taxon>Flectobacillaceae</taxon>
        <taxon>Flectobacillus</taxon>
    </lineage>
</organism>
<dbReference type="InterPro" id="IPR003961">
    <property type="entry name" value="FN3_dom"/>
</dbReference>
<name>A0ABT6YZL0_9BACT</name>
<dbReference type="SUPFAM" id="SSF52266">
    <property type="entry name" value="SGNH hydrolase"/>
    <property type="match status" value="1"/>
</dbReference>
<dbReference type="InterPro" id="IPR013783">
    <property type="entry name" value="Ig-like_fold"/>
</dbReference>
<protein>
    <submittedName>
        <fullName evidence="3">Sialate O-acetylesterase</fullName>
    </submittedName>
</protein>
<dbReference type="Pfam" id="PF18962">
    <property type="entry name" value="Por_Secre_tail"/>
    <property type="match status" value="1"/>
</dbReference>
<dbReference type="InterPro" id="IPR036116">
    <property type="entry name" value="FN3_sf"/>
</dbReference>
<dbReference type="InterPro" id="IPR036514">
    <property type="entry name" value="SGNH_hydro_sf"/>
</dbReference>
<reference evidence="3 4" key="1">
    <citation type="submission" date="2023-05" db="EMBL/GenBank/DDBJ databases">
        <title>Novel species of genus Flectobacillus isolated from stream in China.</title>
        <authorList>
            <person name="Lu H."/>
        </authorList>
    </citation>
    <scope>NUCLEOTIDE SEQUENCE [LARGE SCALE GENOMIC DNA]</scope>
    <source>
        <strain evidence="3 4">LFS242W</strain>
    </source>
</reference>
<evidence type="ECO:0000256" key="1">
    <source>
        <dbReference type="ARBA" id="ARBA00022801"/>
    </source>
</evidence>
<dbReference type="EMBL" id="JASHIE010000004">
    <property type="protein sequence ID" value="MDI9874310.1"/>
    <property type="molecule type" value="Genomic_DNA"/>
</dbReference>